<dbReference type="Proteomes" id="UP000298030">
    <property type="component" value="Unassembled WGS sequence"/>
</dbReference>
<protein>
    <submittedName>
        <fullName evidence="3">Uncharacterized protein</fullName>
    </submittedName>
</protein>
<name>A0A4Y7TZ70_COPMI</name>
<comment type="caution">
    <text evidence="3">The sequence shown here is derived from an EMBL/GenBank/DDBJ whole genome shotgun (WGS) entry which is preliminary data.</text>
</comment>
<feature type="chain" id="PRO_5021459162" evidence="2">
    <location>
        <begin position="21"/>
        <end position="597"/>
    </location>
</feature>
<keyword evidence="4" id="KW-1185">Reference proteome</keyword>
<organism evidence="3 4">
    <name type="scientific">Coprinellus micaceus</name>
    <name type="common">Glistening ink-cap mushroom</name>
    <name type="synonym">Coprinus micaceus</name>
    <dbReference type="NCBI Taxonomy" id="71717"/>
    <lineage>
        <taxon>Eukaryota</taxon>
        <taxon>Fungi</taxon>
        <taxon>Dikarya</taxon>
        <taxon>Basidiomycota</taxon>
        <taxon>Agaricomycotina</taxon>
        <taxon>Agaricomycetes</taxon>
        <taxon>Agaricomycetidae</taxon>
        <taxon>Agaricales</taxon>
        <taxon>Agaricineae</taxon>
        <taxon>Psathyrellaceae</taxon>
        <taxon>Coprinellus</taxon>
    </lineage>
</organism>
<dbReference type="AlphaFoldDB" id="A0A4Y7TZ70"/>
<feature type="signal peptide" evidence="2">
    <location>
        <begin position="1"/>
        <end position="20"/>
    </location>
</feature>
<evidence type="ECO:0000313" key="3">
    <source>
        <dbReference type="EMBL" id="TEB39480.1"/>
    </source>
</evidence>
<gene>
    <name evidence="3" type="ORF">FA13DRAFT_1703782</name>
</gene>
<evidence type="ECO:0000313" key="4">
    <source>
        <dbReference type="Proteomes" id="UP000298030"/>
    </source>
</evidence>
<reference evidence="3 4" key="1">
    <citation type="journal article" date="2019" name="Nat. Ecol. Evol.">
        <title>Megaphylogeny resolves global patterns of mushroom evolution.</title>
        <authorList>
            <person name="Varga T."/>
            <person name="Krizsan K."/>
            <person name="Foldi C."/>
            <person name="Dima B."/>
            <person name="Sanchez-Garcia M."/>
            <person name="Sanchez-Ramirez S."/>
            <person name="Szollosi G.J."/>
            <person name="Szarkandi J.G."/>
            <person name="Papp V."/>
            <person name="Albert L."/>
            <person name="Andreopoulos W."/>
            <person name="Angelini C."/>
            <person name="Antonin V."/>
            <person name="Barry K.W."/>
            <person name="Bougher N.L."/>
            <person name="Buchanan P."/>
            <person name="Buyck B."/>
            <person name="Bense V."/>
            <person name="Catcheside P."/>
            <person name="Chovatia M."/>
            <person name="Cooper J."/>
            <person name="Damon W."/>
            <person name="Desjardin D."/>
            <person name="Finy P."/>
            <person name="Geml J."/>
            <person name="Haridas S."/>
            <person name="Hughes K."/>
            <person name="Justo A."/>
            <person name="Karasinski D."/>
            <person name="Kautmanova I."/>
            <person name="Kiss B."/>
            <person name="Kocsube S."/>
            <person name="Kotiranta H."/>
            <person name="LaButti K.M."/>
            <person name="Lechner B.E."/>
            <person name="Liimatainen K."/>
            <person name="Lipzen A."/>
            <person name="Lukacs Z."/>
            <person name="Mihaltcheva S."/>
            <person name="Morgado L.N."/>
            <person name="Niskanen T."/>
            <person name="Noordeloos M.E."/>
            <person name="Ohm R.A."/>
            <person name="Ortiz-Santana B."/>
            <person name="Ovrebo C."/>
            <person name="Racz N."/>
            <person name="Riley R."/>
            <person name="Savchenko A."/>
            <person name="Shiryaev A."/>
            <person name="Soop K."/>
            <person name="Spirin V."/>
            <person name="Szebenyi C."/>
            <person name="Tomsovsky M."/>
            <person name="Tulloss R.E."/>
            <person name="Uehling J."/>
            <person name="Grigoriev I.V."/>
            <person name="Vagvolgyi C."/>
            <person name="Papp T."/>
            <person name="Martin F.M."/>
            <person name="Miettinen O."/>
            <person name="Hibbett D.S."/>
            <person name="Nagy L.G."/>
        </authorList>
    </citation>
    <scope>NUCLEOTIDE SEQUENCE [LARGE SCALE GENOMIC DNA]</scope>
    <source>
        <strain evidence="3 4">FP101781</strain>
    </source>
</reference>
<proteinExistence type="predicted"/>
<feature type="region of interest" description="Disordered" evidence="1">
    <location>
        <begin position="566"/>
        <end position="588"/>
    </location>
</feature>
<dbReference type="EMBL" id="QPFP01000001">
    <property type="protein sequence ID" value="TEB39480.1"/>
    <property type="molecule type" value="Genomic_DNA"/>
</dbReference>
<accession>A0A4Y7TZ70</accession>
<evidence type="ECO:0000256" key="1">
    <source>
        <dbReference type="SAM" id="MobiDB-lite"/>
    </source>
</evidence>
<dbReference type="OrthoDB" id="3100784at2759"/>
<keyword evidence="2" id="KW-0732">Signal</keyword>
<evidence type="ECO:0000256" key="2">
    <source>
        <dbReference type="SAM" id="SignalP"/>
    </source>
</evidence>
<sequence>MLTSRPRFLNLLAFAALALAQDVDLGTDQVDDAHSAHPAGYYPVYDNSQEPTNIAPSFMGAAYNALTGGSSRRQVDSKEYYYDNAQQIIGFLDQETGQTRILPDYGTLEPLTNPGGAFPPDDTQIELVEGNSLLGSEAQGSGTLAKRWNTQSTYLTVGKIRRSVDLEGSKFNVCGPGSQALFGLGKDNKWTSLSYQWKTAKKSHKKRTPLPVEKVVKQIKETLKSRHYAIPSPQPQDQHMQPVYRVVGEPFDPSTNTTTSVKQFLEYVPIGGDAIEPIVPPGQVYAGVDGDESPVDPDNSKRSLLNYFDARNNKPKITVGRYVVRNDADGFVEDARNFWSNLAPSTVYEFVRKGFFWAYPRLYNKDANHFVNDVDVALTEAHGKFHGFTTYDASDKIDFVNIPNDIAHGGYGPVSNGGKGKLGYWFIDACEVLPTLTDFEAIKDPNPKGRTFDPWWPVFKGGIHAAIALGRPVVSAWLDAANSDPAYGARPTYIGGGTGLPDWPLGKAAAVYRLSAPPVQFRPDTFTFPFYLPFWMILRFYDFMAADSPEENSVLGMVQLGWQKTKRGDTREKTGGCSHTSKKRTTSMDRYAAEIPQ</sequence>